<evidence type="ECO:0000313" key="2">
    <source>
        <dbReference type="EMBL" id="AYW47465.1"/>
    </source>
</evidence>
<dbReference type="InterPro" id="IPR001307">
    <property type="entry name" value="Thiosulphate_STrfase_CS"/>
</dbReference>
<dbReference type="PANTHER" id="PTHR43031">
    <property type="entry name" value="FAD-DEPENDENT OXIDOREDUCTASE"/>
    <property type="match status" value="1"/>
</dbReference>
<dbReference type="Pfam" id="PF00581">
    <property type="entry name" value="Rhodanese"/>
    <property type="match status" value="1"/>
</dbReference>
<dbReference type="CDD" id="cd00158">
    <property type="entry name" value="RHOD"/>
    <property type="match status" value="1"/>
</dbReference>
<evidence type="ECO:0000259" key="1">
    <source>
        <dbReference type="PROSITE" id="PS50206"/>
    </source>
</evidence>
<reference evidence="2 3" key="1">
    <citation type="journal article" date="2012" name="Int. J. Syst. Evol. Microbiol.">
        <title>Characterization of Tetragenococcus strains from sugar thick juice reveals a novel species, Tetragenococcus osmophilus sp. nov., and divides Tetragenococcus halophilus into two subspecies, T. halophilus subsp. halophilus subsp. nov. and T. halophilus subsp. flandriensis subsp. nov.</title>
        <authorList>
            <person name="Juste A."/>
            <person name="Van Trappen S."/>
            <person name="Verreth C."/>
            <person name="Cleenwerck I."/>
            <person name="De Vos P."/>
            <person name="Lievens B."/>
            <person name="Willems K.A."/>
        </authorList>
    </citation>
    <scope>NUCLEOTIDE SEQUENCE [LARGE SCALE GENOMIC DNA]</scope>
    <source>
        <strain evidence="2 3">JCM 31126</strain>
    </source>
</reference>
<dbReference type="SMART" id="SM00450">
    <property type="entry name" value="RHOD"/>
    <property type="match status" value="1"/>
</dbReference>
<dbReference type="EMBL" id="CP027783">
    <property type="protein sequence ID" value="AYW47465.1"/>
    <property type="molecule type" value="Genomic_DNA"/>
</dbReference>
<dbReference type="Gene3D" id="3.40.250.10">
    <property type="entry name" value="Rhodanese-like domain"/>
    <property type="match status" value="1"/>
</dbReference>
<dbReference type="InterPro" id="IPR001763">
    <property type="entry name" value="Rhodanese-like_dom"/>
</dbReference>
<sequence>MKGAFAMSNVYSSITVGELSDKLQNEPITILDVQDKVDFDSNHIPGAINLPIGEFVSEAENLTKEKTYYVISKAGVRATRACYYLASLEYDVVYVQGGMNAWQMLKG</sequence>
<dbReference type="Proteomes" id="UP000268310">
    <property type="component" value="Chromosome"/>
</dbReference>
<dbReference type="PANTHER" id="PTHR43031:SF17">
    <property type="entry name" value="SULFURTRANSFERASE YTWF-RELATED"/>
    <property type="match status" value="1"/>
</dbReference>
<evidence type="ECO:0000313" key="3">
    <source>
        <dbReference type="Proteomes" id="UP000268310"/>
    </source>
</evidence>
<dbReference type="PROSITE" id="PS50206">
    <property type="entry name" value="RHODANESE_3"/>
    <property type="match status" value="1"/>
</dbReference>
<dbReference type="InterPro" id="IPR036873">
    <property type="entry name" value="Rhodanese-like_dom_sf"/>
</dbReference>
<organism evidence="2 3">
    <name type="scientific">Tetragenococcus osmophilus</name>
    <dbReference type="NCBI Taxonomy" id="526944"/>
    <lineage>
        <taxon>Bacteria</taxon>
        <taxon>Bacillati</taxon>
        <taxon>Bacillota</taxon>
        <taxon>Bacilli</taxon>
        <taxon>Lactobacillales</taxon>
        <taxon>Enterococcaceae</taxon>
        <taxon>Tetragenococcus</taxon>
    </lineage>
</organism>
<protein>
    <submittedName>
        <fullName evidence="2">Rhodanese-like domain-containing protein</fullName>
    </submittedName>
</protein>
<gene>
    <name evidence="2" type="ORF">C7K38_03195</name>
</gene>
<name>A0ABM7A7K5_9ENTE</name>
<keyword evidence="3" id="KW-1185">Reference proteome</keyword>
<feature type="domain" description="Rhodanese" evidence="1">
    <location>
        <begin position="24"/>
        <end position="107"/>
    </location>
</feature>
<dbReference type="InterPro" id="IPR050229">
    <property type="entry name" value="GlpE_sulfurtransferase"/>
</dbReference>
<dbReference type="SUPFAM" id="SSF52821">
    <property type="entry name" value="Rhodanese/Cell cycle control phosphatase"/>
    <property type="match status" value="1"/>
</dbReference>
<accession>A0ABM7A7K5</accession>
<proteinExistence type="predicted"/>
<dbReference type="PROSITE" id="PS00380">
    <property type="entry name" value="RHODANESE_1"/>
    <property type="match status" value="1"/>
</dbReference>